<dbReference type="VEuPathDB" id="FungiDB:EYZ11_002862"/>
<dbReference type="AlphaFoldDB" id="A0A5M9N1V8"/>
<organism evidence="1 2">
    <name type="scientific">Aspergillus tanneri</name>
    <dbReference type="NCBI Taxonomy" id="1220188"/>
    <lineage>
        <taxon>Eukaryota</taxon>
        <taxon>Fungi</taxon>
        <taxon>Dikarya</taxon>
        <taxon>Ascomycota</taxon>
        <taxon>Pezizomycotina</taxon>
        <taxon>Eurotiomycetes</taxon>
        <taxon>Eurotiomycetidae</taxon>
        <taxon>Eurotiales</taxon>
        <taxon>Aspergillaceae</taxon>
        <taxon>Aspergillus</taxon>
        <taxon>Aspergillus subgen. Circumdati</taxon>
    </lineage>
</organism>
<evidence type="ECO:0000313" key="2">
    <source>
        <dbReference type="Proteomes" id="UP000324241"/>
    </source>
</evidence>
<dbReference type="VEuPathDB" id="FungiDB:EYZ11_004903"/>
<dbReference type="RefSeq" id="XP_033430991.1">
    <property type="nucleotide sequence ID" value="XM_033565234.1"/>
</dbReference>
<dbReference type="OrthoDB" id="4364812at2759"/>
<evidence type="ECO:0000313" key="1">
    <source>
        <dbReference type="EMBL" id="KAA8651630.1"/>
    </source>
</evidence>
<protein>
    <submittedName>
        <fullName evidence="1">Uncharacterized protein</fullName>
    </submittedName>
</protein>
<dbReference type="Proteomes" id="UP000324241">
    <property type="component" value="Unassembled WGS sequence"/>
</dbReference>
<accession>A0A5M9N1V8</accession>
<dbReference type="GeneID" id="54323223"/>
<name>A0A5M9N1V8_9EURO</name>
<gene>
    <name evidence="1" type="ORF">ATNIH1004_000521</name>
</gene>
<comment type="caution">
    <text evidence="1">The sequence shown here is derived from an EMBL/GenBank/DDBJ whole genome shotgun (WGS) entry which is preliminary data.</text>
</comment>
<proteinExistence type="predicted"/>
<dbReference type="EMBL" id="QUQM01000002">
    <property type="protein sequence ID" value="KAA8651630.1"/>
    <property type="molecule type" value="Genomic_DNA"/>
</dbReference>
<reference evidence="1 2" key="1">
    <citation type="submission" date="2019-08" db="EMBL/GenBank/DDBJ databases">
        <title>The genome sequence of a newly discovered highly antifungal drug resistant Aspergillus species, Aspergillus tanneri NIH 1004.</title>
        <authorList>
            <person name="Mounaud S."/>
            <person name="Singh I."/>
            <person name="Joardar V."/>
            <person name="Pakala S."/>
            <person name="Pakala S."/>
            <person name="Venepally P."/>
            <person name="Chung J.K."/>
            <person name="Losada L."/>
            <person name="Nierman W.C."/>
        </authorList>
    </citation>
    <scope>NUCLEOTIDE SEQUENCE [LARGE SCALE GENOMIC DNA]</scope>
    <source>
        <strain evidence="1 2">NIH1004</strain>
    </source>
</reference>
<sequence>MVLSQNLIVGSPCAKQRQRLIQEFLEMEEVPESWEIFEDPPPRLPTDEEIDVILRPWRSDNNIRWKARWILRDKYPVILRTYYNSEDDADVRINEWTKGDDMFQEMAGPMHPWKRSVSEDKIVYFREKFKEFLSSWKQEEPNMWKEDQERFIEDTALGLQTCFIQSMLLIMDREAFETNKPRLLFLDGYRKIIREGRLDLNEQRISEIAVCYERNIEIPEEVVVGEKYKIYGEIGKGLYRLTNEDFADP</sequence>